<dbReference type="Pfam" id="PF13361">
    <property type="entry name" value="UvrD_C"/>
    <property type="match status" value="1"/>
</dbReference>
<keyword evidence="6" id="KW-0378">Hydrolase</keyword>
<evidence type="ECO:0000259" key="15">
    <source>
        <dbReference type="Pfam" id="PF13361"/>
    </source>
</evidence>
<feature type="domain" description="ATP-dependent helicase/deoxyribonuclease subunit B N-terminal" evidence="16">
    <location>
        <begin position="5"/>
        <end position="294"/>
    </location>
</feature>
<dbReference type="InterPro" id="IPR011604">
    <property type="entry name" value="PDDEXK-like_dom_sf"/>
</dbReference>
<dbReference type="AlphaFoldDB" id="A0A2Z4U820"/>
<evidence type="ECO:0000256" key="12">
    <source>
        <dbReference type="ARBA" id="ARBA00023125"/>
    </source>
</evidence>
<proteinExistence type="predicted"/>
<keyword evidence="12" id="KW-0238">DNA-binding</keyword>
<keyword evidence="7 17" id="KW-0347">Helicase</keyword>
<evidence type="ECO:0000313" key="17">
    <source>
        <dbReference type="EMBL" id="AWY97171.1"/>
    </source>
</evidence>
<dbReference type="PANTHER" id="PTHR30591">
    <property type="entry name" value="RECBCD ENZYME SUBUNIT RECC"/>
    <property type="match status" value="1"/>
</dbReference>
<dbReference type="GO" id="GO:0005524">
    <property type="term" value="F:ATP binding"/>
    <property type="evidence" value="ECO:0007669"/>
    <property type="project" value="UniProtKB-KW"/>
</dbReference>
<keyword evidence="18" id="KW-1185">Reference proteome</keyword>
<dbReference type="OrthoDB" id="9758506at2"/>
<dbReference type="Pfam" id="PF21445">
    <property type="entry name" value="ADDB_N"/>
    <property type="match status" value="1"/>
</dbReference>
<dbReference type="Pfam" id="PF12705">
    <property type="entry name" value="PDDEXK_1"/>
    <property type="match status" value="1"/>
</dbReference>
<evidence type="ECO:0000256" key="3">
    <source>
        <dbReference type="ARBA" id="ARBA00022723"/>
    </source>
</evidence>
<gene>
    <name evidence="17" type="primary">addB</name>
    <name evidence="17" type="ORF">DQQ01_02280</name>
</gene>
<evidence type="ECO:0000256" key="2">
    <source>
        <dbReference type="ARBA" id="ARBA00022722"/>
    </source>
</evidence>
<dbReference type="InterPro" id="IPR049035">
    <property type="entry name" value="ADDB_N"/>
</dbReference>
<dbReference type="PANTHER" id="PTHR30591:SF1">
    <property type="entry name" value="RECBCD ENZYME SUBUNIT RECC"/>
    <property type="match status" value="1"/>
</dbReference>
<evidence type="ECO:0000256" key="13">
    <source>
        <dbReference type="ARBA" id="ARBA00023204"/>
    </source>
</evidence>
<dbReference type="RefSeq" id="WP_111918073.1">
    <property type="nucleotide sequence ID" value="NZ_CAUWHR010000003.1"/>
</dbReference>
<evidence type="ECO:0000256" key="4">
    <source>
        <dbReference type="ARBA" id="ARBA00022741"/>
    </source>
</evidence>
<evidence type="ECO:0000259" key="14">
    <source>
        <dbReference type="Pfam" id="PF12705"/>
    </source>
</evidence>
<dbReference type="GO" id="GO:0000724">
    <property type="term" value="P:double-strand break repair via homologous recombination"/>
    <property type="evidence" value="ECO:0007669"/>
    <property type="project" value="InterPro"/>
</dbReference>
<dbReference type="InterPro" id="IPR038726">
    <property type="entry name" value="PDDEXK_AddAB-type"/>
</dbReference>
<dbReference type="Proteomes" id="UP000250003">
    <property type="component" value="Chromosome"/>
</dbReference>
<dbReference type="Gene3D" id="3.40.50.300">
    <property type="entry name" value="P-loop containing nucleotide triphosphate hydrolases"/>
    <property type="match status" value="4"/>
</dbReference>
<evidence type="ECO:0000259" key="16">
    <source>
        <dbReference type="Pfam" id="PF21445"/>
    </source>
</evidence>
<name>A0A2Z4U820_9FIRM</name>
<keyword evidence="11" id="KW-0411">Iron-sulfur</keyword>
<protein>
    <submittedName>
        <fullName evidence="17">Helicase-exonuclease AddAB subunit AddB</fullName>
    </submittedName>
</protein>
<reference evidence="18" key="1">
    <citation type="submission" date="2018-06" db="EMBL/GenBank/DDBJ databases">
        <title>Description of Blautia argi sp. nov., a new anaerobic isolated from dog feces.</title>
        <authorList>
            <person name="Chang Y.-H."/>
            <person name="Paek J."/>
            <person name="Shin Y."/>
        </authorList>
    </citation>
    <scope>NUCLEOTIDE SEQUENCE [LARGE SCALE GENOMIC DNA]</scope>
    <source>
        <strain evidence="18">KCTC 15426</strain>
    </source>
</reference>
<dbReference type="GO" id="GO:0004527">
    <property type="term" value="F:exonuclease activity"/>
    <property type="evidence" value="ECO:0007669"/>
    <property type="project" value="UniProtKB-KW"/>
</dbReference>
<evidence type="ECO:0000256" key="1">
    <source>
        <dbReference type="ARBA" id="ARBA00022485"/>
    </source>
</evidence>
<dbReference type="InterPro" id="IPR027417">
    <property type="entry name" value="P-loop_NTPase"/>
</dbReference>
<evidence type="ECO:0000256" key="5">
    <source>
        <dbReference type="ARBA" id="ARBA00022763"/>
    </source>
</evidence>
<dbReference type="EMBL" id="CP030280">
    <property type="protein sequence ID" value="AWY97171.1"/>
    <property type="molecule type" value="Genomic_DNA"/>
</dbReference>
<keyword evidence="3" id="KW-0479">Metal-binding</keyword>
<dbReference type="KEGG" id="blau:DQQ01_02280"/>
<dbReference type="GO" id="GO:0003677">
    <property type="term" value="F:DNA binding"/>
    <property type="evidence" value="ECO:0007669"/>
    <property type="project" value="UniProtKB-KW"/>
</dbReference>
<feature type="domain" description="UvrD-like helicase C-terminal" evidence="15">
    <location>
        <begin position="307"/>
        <end position="552"/>
    </location>
</feature>
<dbReference type="GO" id="GO:0004386">
    <property type="term" value="F:helicase activity"/>
    <property type="evidence" value="ECO:0007669"/>
    <property type="project" value="UniProtKB-KW"/>
</dbReference>
<keyword evidence="13" id="KW-0234">DNA repair</keyword>
<keyword evidence="4" id="KW-0547">Nucleotide-binding</keyword>
<dbReference type="InterPro" id="IPR014017">
    <property type="entry name" value="DNA_helicase_UvrD-like_C"/>
</dbReference>
<keyword evidence="2" id="KW-0540">Nuclease</keyword>
<evidence type="ECO:0000256" key="10">
    <source>
        <dbReference type="ARBA" id="ARBA00023004"/>
    </source>
</evidence>
<evidence type="ECO:0000256" key="9">
    <source>
        <dbReference type="ARBA" id="ARBA00022840"/>
    </source>
</evidence>
<dbReference type="SUPFAM" id="SSF52540">
    <property type="entry name" value="P-loop containing nucleoside triphosphate hydrolases"/>
    <property type="match status" value="2"/>
</dbReference>
<dbReference type="GO" id="GO:0051539">
    <property type="term" value="F:4 iron, 4 sulfur cluster binding"/>
    <property type="evidence" value="ECO:0007669"/>
    <property type="project" value="UniProtKB-KW"/>
</dbReference>
<evidence type="ECO:0000256" key="7">
    <source>
        <dbReference type="ARBA" id="ARBA00022806"/>
    </source>
</evidence>
<sequence>MALQFIFGPSGSGKSHYIYSKIIQESMEHPKRQYLVLVPEQFTMQTQKELVEMHPQKGIMNIDVLSFERLAFRVLEEVGENQRELLEETGKSMVLRRVAQEKRRELKVLGSKMEKQGYVSQMKSMVSELRQYEIGASDLEELLEDLQDRPELYYKLKDMQVLYKGFFDYLEGNFITQEEVLDVLGRVAEKSRKLKDSVVVLDGYTGFTPIQQQLLEKLLQISSQVYVTVTMGTGEDPYQPGSPHQLFYLSKQTVGRLCRLAQEHGIYWDEQWLPLKGEPYQGRFAESRPLDFLEKHLFRYPRKSYGRKQQTVYIRESLNPAQEMEETAGMIRSLVRTQGYRYRDFAVITGDMEVYAPAAARAFEKYHIPCFLDQKHTVFMNPFVEYIRAAVDLVAESFSYESVFRLLRCGLTDITEEETDRLENYVVAMGIRGFAAWNREWVRTYRGQSPEECVLLNEIRTRLVDLWTPFYTEMRKKGASITDYAKALYQYICSSHIQEKMRGYEEKFREEENLSMVKEYSQIYKIVMDLLDKLVEILGEKQVRLQEFKEILDAGLLEAKVGIVPPTSDQVLVGDMERTRLKDIKMLFFAGVNEGKIPKETQAGKLLSDMNREEMQEALEKRGLSLAPTAKEALYTQKFYLYLNLTKPSERVYLSYSRLSSSGEALSPSFLISQIESLFPDAREGGQTFLYRESISGALEKLSGELHQSRKESPVFEELMNWFGSQKEWEAVIKGLIHAAFYENPQDAISRGTAHALYGTELENSATRLEQFAKCACSHFLSYGLALRERVRYEFSMADLGTLLHNSLDLFARKVREQGRKWVDLQDSERDALAEACVDEVVEKSGETILMSSARNAYTVNRAKRMVKRSVWALQWQLRQGEFYPALTEWAFGPADKIDSLHFSLGEGEELQLRGRIDRVDVCRGEDNQLYVKVIDYKSGATKLDLLKVYYGLQLQLALYLGAAMELEEKRFPKNQVRPAGIFYYNVKDPVLNQEDIKNPEHPELDFLKKLKMDGLAGAEPEILEKLDKSLAGGKSTESLAVPVKYTAKGGFSSNSKVASQEQFQDMLRFVNCKAREIGEKILGGNTEVNPFEQQNDNACVYCPYRNVCGFDEKIPGYRYRRLVPYKTEEIWEKMKGEV</sequence>
<evidence type="ECO:0000256" key="6">
    <source>
        <dbReference type="ARBA" id="ARBA00022801"/>
    </source>
</evidence>
<keyword evidence="1" id="KW-0004">4Fe-4S</keyword>
<feature type="domain" description="PD-(D/E)XK endonuclease-like" evidence="14">
    <location>
        <begin position="765"/>
        <end position="1109"/>
    </location>
</feature>
<keyword evidence="5" id="KW-0227">DNA damage</keyword>
<dbReference type="NCBIfam" id="TIGR02773">
    <property type="entry name" value="addB_Gpos"/>
    <property type="match status" value="1"/>
</dbReference>
<evidence type="ECO:0000313" key="18">
    <source>
        <dbReference type="Proteomes" id="UP000250003"/>
    </source>
</evidence>
<keyword evidence="9" id="KW-0067">ATP-binding</keyword>
<keyword evidence="10" id="KW-0408">Iron</keyword>
<dbReference type="GO" id="GO:0046872">
    <property type="term" value="F:metal ion binding"/>
    <property type="evidence" value="ECO:0007669"/>
    <property type="project" value="UniProtKB-KW"/>
</dbReference>
<evidence type="ECO:0000256" key="8">
    <source>
        <dbReference type="ARBA" id="ARBA00022839"/>
    </source>
</evidence>
<accession>A0A2Z4U820</accession>
<evidence type="ECO:0000256" key="11">
    <source>
        <dbReference type="ARBA" id="ARBA00023014"/>
    </source>
</evidence>
<dbReference type="InterPro" id="IPR014140">
    <property type="entry name" value="DNA_helicase_suAddB"/>
</dbReference>
<dbReference type="Gene3D" id="3.90.320.10">
    <property type="match status" value="1"/>
</dbReference>
<organism evidence="17 18">
    <name type="scientific">Blautia argi</name>
    <dbReference type="NCBI Taxonomy" id="1912897"/>
    <lineage>
        <taxon>Bacteria</taxon>
        <taxon>Bacillati</taxon>
        <taxon>Bacillota</taxon>
        <taxon>Clostridia</taxon>
        <taxon>Lachnospirales</taxon>
        <taxon>Lachnospiraceae</taxon>
        <taxon>Blautia</taxon>
    </lineage>
</organism>
<keyword evidence="8 17" id="KW-0269">Exonuclease</keyword>